<proteinExistence type="predicted"/>
<keyword evidence="1" id="KW-0472">Membrane</keyword>
<gene>
    <name evidence="2" type="ORF">AKJ61_02045</name>
</gene>
<keyword evidence="3" id="KW-1185">Reference proteome</keyword>
<keyword evidence="1" id="KW-0812">Transmembrane</keyword>
<feature type="transmembrane region" description="Helical" evidence="1">
    <location>
        <begin position="124"/>
        <end position="143"/>
    </location>
</feature>
<dbReference type="EMBL" id="LHXK01000021">
    <property type="protein sequence ID" value="KXA89827.1"/>
    <property type="molecule type" value="Genomic_DNA"/>
</dbReference>
<evidence type="ECO:0000313" key="3">
    <source>
        <dbReference type="Proteomes" id="UP000070184"/>
    </source>
</evidence>
<keyword evidence="1" id="KW-1133">Transmembrane helix</keyword>
<protein>
    <submittedName>
        <fullName evidence="2">Uncharacterized protein</fullName>
    </submittedName>
</protein>
<name>A0A133U6M4_9EURY</name>
<feature type="transmembrane region" description="Helical" evidence="1">
    <location>
        <begin position="20"/>
        <end position="44"/>
    </location>
</feature>
<reference evidence="2 3" key="1">
    <citation type="journal article" date="2016" name="Sci. Rep.">
        <title>Metabolic traits of an uncultured archaeal lineage -MSBL1- from brine pools of the Red Sea.</title>
        <authorList>
            <person name="Mwirichia R."/>
            <person name="Alam I."/>
            <person name="Rashid M."/>
            <person name="Vinu M."/>
            <person name="Ba-Alawi W."/>
            <person name="Anthony Kamau A."/>
            <person name="Kamanda Ngugi D."/>
            <person name="Goker M."/>
            <person name="Klenk H.P."/>
            <person name="Bajic V."/>
            <person name="Stingl U."/>
        </authorList>
    </citation>
    <scope>NUCLEOTIDE SEQUENCE [LARGE SCALE GENOMIC DNA]</scope>
    <source>
        <strain evidence="2">SCGC-AAA259B11</strain>
    </source>
</reference>
<comment type="caution">
    <text evidence="2">The sequence shown here is derived from an EMBL/GenBank/DDBJ whole genome shotgun (WGS) entry which is preliminary data.</text>
</comment>
<dbReference type="Gene3D" id="1.20.5.2700">
    <property type="match status" value="1"/>
</dbReference>
<dbReference type="Proteomes" id="UP000070184">
    <property type="component" value="Unassembled WGS sequence"/>
</dbReference>
<organism evidence="2 3">
    <name type="scientific">candidate division MSBL1 archaeon SCGC-AAA259B11</name>
    <dbReference type="NCBI Taxonomy" id="1698260"/>
    <lineage>
        <taxon>Archaea</taxon>
        <taxon>Methanobacteriati</taxon>
        <taxon>Methanobacteriota</taxon>
        <taxon>candidate division MSBL1</taxon>
    </lineage>
</organism>
<evidence type="ECO:0000313" key="2">
    <source>
        <dbReference type="EMBL" id="KXA89827.1"/>
    </source>
</evidence>
<sequence>MTPPQLFFNPLGPQIGGVSYSLAVILFLIIEGLAYFLASSYFIYRFAWKGRRLTIDIFKGFERGVIDKVYHEIIPRGVDIAVRKTFDDFEVSVLDSMYNEKLVSAILSIGELFDKTQTEKINHYLIAFMLGIILFLAVLMGVLL</sequence>
<evidence type="ECO:0000256" key="1">
    <source>
        <dbReference type="SAM" id="Phobius"/>
    </source>
</evidence>
<accession>A0A133U6M4</accession>
<dbReference type="AlphaFoldDB" id="A0A133U6M4"/>